<dbReference type="GO" id="GO:0000155">
    <property type="term" value="F:phosphorelay sensor kinase activity"/>
    <property type="evidence" value="ECO:0007669"/>
    <property type="project" value="InterPro"/>
</dbReference>
<dbReference type="EC" id="2.7.13.3" evidence="2"/>
<gene>
    <name evidence="9" type="ORF">S03H2_32953</name>
</gene>
<dbReference type="InterPro" id="IPR003594">
    <property type="entry name" value="HATPase_dom"/>
</dbReference>
<dbReference type="SUPFAM" id="SSF55874">
    <property type="entry name" value="ATPase domain of HSP90 chaperone/DNA topoisomerase II/histidine kinase"/>
    <property type="match status" value="1"/>
</dbReference>
<dbReference type="Pfam" id="PF00512">
    <property type="entry name" value="HisKA"/>
    <property type="match status" value="1"/>
</dbReference>
<dbReference type="InterPro" id="IPR005467">
    <property type="entry name" value="His_kinase_dom"/>
</dbReference>
<dbReference type="FunFam" id="3.30.565.10:FF:000006">
    <property type="entry name" value="Sensor histidine kinase WalK"/>
    <property type="match status" value="1"/>
</dbReference>
<dbReference type="InterPro" id="IPR036097">
    <property type="entry name" value="HisK_dim/P_sf"/>
</dbReference>
<dbReference type="PANTHER" id="PTHR43711">
    <property type="entry name" value="TWO-COMPONENT HISTIDINE KINASE"/>
    <property type="match status" value="1"/>
</dbReference>
<feature type="non-terminal residue" evidence="9">
    <location>
        <position position="1"/>
    </location>
</feature>
<evidence type="ECO:0000256" key="6">
    <source>
        <dbReference type="ARBA" id="ARBA00023012"/>
    </source>
</evidence>
<comment type="catalytic activity">
    <reaction evidence="1">
        <text>ATP + protein L-histidine = ADP + protein N-phospho-L-histidine.</text>
        <dbReference type="EC" id="2.7.13.3"/>
    </reaction>
</comment>
<dbReference type="InterPro" id="IPR003661">
    <property type="entry name" value="HisK_dim/P_dom"/>
</dbReference>
<dbReference type="InterPro" id="IPR036890">
    <property type="entry name" value="HATPase_C_sf"/>
</dbReference>
<evidence type="ECO:0000256" key="2">
    <source>
        <dbReference type="ARBA" id="ARBA00012438"/>
    </source>
</evidence>
<protein>
    <recommendedName>
        <fullName evidence="2">histidine kinase</fullName>
        <ecNumber evidence="2">2.7.13.3</ecNumber>
    </recommendedName>
</protein>
<dbReference type="AlphaFoldDB" id="X1GRA8"/>
<dbReference type="Gene3D" id="1.10.287.130">
    <property type="match status" value="1"/>
</dbReference>
<dbReference type="SUPFAM" id="SSF47384">
    <property type="entry name" value="Homodimeric domain of signal transducing histidine kinase"/>
    <property type="match status" value="1"/>
</dbReference>
<dbReference type="Gene3D" id="3.30.565.10">
    <property type="entry name" value="Histidine kinase-like ATPase, C-terminal domain"/>
    <property type="match status" value="1"/>
</dbReference>
<dbReference type="SMART" id="SM00387">
    <property type="entry name" value="HATPase_c"/>
    <property type="match status" value="1"/>
</dbReference>
<organism evidence="9">
    <name type="scientific">marine sediment metagenome</name>
    <dbReference type="NCBI Taxonomy" id="412755"/>
    <lineage>
        <taxon>unclassified sequences</taxon>
        <taxon>metagenomes</taxon>
        <taxon>ecological metagenomes</taxon>
    </lineage>
</organism>
<evidence type="ECO:0000313" key="9">
    <source>
        <dbReference type="EMBL" id="GAH59732.1"/>
    </source>
</evidence>
<evidence type="ECO:0000256" key="1">
    <source>
        <dbReference type="ARBA" id="ARBA00000085"/>
    </source>
</evidence>
<feature type="domain" description="Histidine kinase" evidence="8">
    <location>
        <begin position="56"/>
        <end position="273"/>
    </location>
</feature>
<dbReference type="InterPro" id="IPR050736">
    <property type="entry name" value="Sensor_HK_Regulatory"/>
</dbReference>
<accession>X1GRA8</accession>
<dbReference type="CDD" id="cd00075">
    <property type="entry name" value="HATPase"/>
    <property type="match status" value="1"/>
</dbReference>
<evidence type="ECO:0000256" key="4">
    <source>
        <dbReference type="ARBA" id="ARBA00022679"/>
    </source>
</evidence>
<dbReference type="CDD" id="cd00082">
    <property type="entry name" value="HisKA"/>
    <property type="match status" value="1"/>
</dbReference>
<dbReference type="FunFam" id="1.10.287.130:FF:000001">
    <property type="entry name" value="Two-component sensor histidine kinase"/>
    <property type="match status" value="1"/>
</dbReference>
<evidence type="ECO:0000256" key="3">
    <source>
        <dbReference type="ARBA" id="ARBA00022553"/>
    </source>
</evidence>
<sequence>KEIWVSTVGARTEYQGRLAGLVSFRDITEHKQVEEKAREAEALKELNRMRTELLSNVSHELRTPLATVKGYSTMLLDYDRRLRRDEKRKYLRFIDKASDRLVELIDQLLDMSRLEAGLVEIKREPASVSKLIKEVVAETQVRKPGRQLVMGLPGRLPRSNIDVRRIRQVLENLIDNAIKYSGEEMEVVISARQVRRKLLVSVTDRGIGIPGDDLPRVFDRIYRTRQRKVIEVGGAGLGLSICQKLVEAHKGRIWIESEEGKGTAVFFTLPLAVPKKGRSM</sequence>
<comment type="caution">
    <text evidence="9">The sequence shown here is derived from an EMBL/GenBank/DDBJ whole genome shotgun (WGS) entry which is preliminary data.</text>
</comment>
<reference evidence="9" key="1">
    <citation type="journal article" date="2014" name="Front. Microbiol.">
        <title>High frequency of phylogenetically diverse reductive dehalogenase-homologous genes in deep subseafloor sedimentary metagenomes.</title>
        <authorList>
            <person name="Kawai M."/>
            <person name="Futagami T."/>
            <person name="Toyoda A."/>
            <person name="Takaki Y."/>
            <person name="Nishi S."/>
            <person name="Hori S."/>
            <person name="Arai W."/>
            <person name="Tsubouchi T."/>
            <person name="Morono Y."/>
            <person name="Uchiyama I."/>
            <person name="Ito T."/>
            <person name="Fujiyama A."/>
            <person name="Inagaki F."/>
            <person name="Takami H."/>
        </authorList>
    </citation>
    <scope>NUCLEOTIDE SEQUENCE</scope>
    <source>
        <strain evidence="9">Expedition CK06-06</strain>
    </source>
</reference>
<dbReference type="PRINTS" id="PR00344">
    <property type="entry name" value="BCTRLSENSOR"/>
</dbReference>
<keyword evidence="5" id="KW-0418">Kinase</keyword>
<dbReference type="PANTHER" id="PTHR43711:SF31">
    <property type="entry name" value="HISTIDINE KINASE"/>
    <property type="match status" value="1"/>
</dbReference>
<dbReference type="EMBL" id="BARU01020040">
    <property type="protein sequence ID" value="GAH59732.1"/>
    <property type="molecule type" value="Genomic_DNA"/>
</dbReference>
<dbReference type="PROSITE" id="PS50109">
    <property type="entry name" value="HIS_KIN"/>
    <property type="match status" value="1"/>
</dbReference>
<dbReference type="SMART" id="SM00388">
    <property type="entry name" value="HisKA"/>
    <property type="match status" value="1"/>
</dbReference>
<name>X1GRA8_9ZZZZ</name>
<proteinExistence type="predicted"/>
<keyword evidence="7" id="KW-0472">Membrane</keyword>
<keyword evidence="6" id="KW-0902">Two-component regulatory system</keyword>
<keyword evidence="4" id="KW-0808">Transferase</keyword>
<dbReference type="Pfam" id="PF02518">
    <property type="entry name" value="HATPase_c"/>
    <property type="match status" value="1"/>
</dbReference>
<evidence type="ECO:0000256" key="7">
    <source>
        <dbReference type="ARBA" id="ARBA00023136"/>
    </source>
</evidence>
<evidence type="ECO:0000259" key="8">
    <source>
        <dbReference type="PROSITE" id="PS50109"/>
    </source>
</evidence>
<evidence type="ECO:0000256" key="5">
    <source>
        <dbReference type="ARBA" id="ARBA00022777"/>
    </source>
</evidence>
<keyword evidence="3" id="KW-0597">Phosphoprotein</keyword>
<dbReference type="InterPro" id="IPR004358">
    <property type="entry name" value="Sig_transdc_His_kin-like_C"/>
</dbReference>